<dbReference type="STRING" id="1348632.GCA_001591745_00831"/>
<accession>A0A2A5S0I2</accession>
<dbReference type="Gene3D" id="1.10.40.30">
    <property type="entry name" value="Fumarase/aspartase (C-terminal domain)"/>
    <property type="match status" value="1"/>
</dbReference>
<keyword evidence="1" id="KW-0456">Lyase</keyword>
<dbReference type="NCBIfam" id="NF008909">
    <property type="entry name" value="PRK12273.1"/>
    <property type="match status" value="1"/>
</dbReference>
<dbReference type="InterPro" id="IPR022761">
    <property type="entry name" value="Fumarate_lyase_N"/>
</dbReference>
<dbReference type="PANTHER" id="PTHR42696">
    <property type="entry name" value="ASPARTATE AMMONIA-LYASE"/>
    <property type="match status" value="1"/>
</dbReference>
<dbReference type="InterPro" id="IPR000362">
    <property type="entry name" value="Fumarate_lyase_fam"/>
</dbReference>
<dbReference type="Gene3D" id="1.20.200.10">
    <property type="entry name" value="Fumarase/aspartase (Central domain)"/>
    <property type="match status" value="1"/>
</dbReference>
<dbReference type="InterPro" id="IPR024083">
    <property type="entry name" value="Fumarase/histidase_N"/>
</dbReference>
<feature type="domain" description="Fumarate lyase N-terminal" evidence="2">
    <location>
        <begin position="12"/>
        <end position="341"/>
    </location>
</feature>
<evidence type="ECO:0000313" key="4">
    <source>
        <dbReference type="EMBL" id="PCS06989.1"/>
    </source>
</evidence>
<dbReference type="InterPro" id="IPR020557">
    <property type="entry name" value="Fumarate_lyase_CS"/>
</dbReference>
<dbReference type="PROSITE" id="PS00163">
    <property type="entry name" value="FUMARATE_LYASES"/>
    <property type="match status" value="1"/>
</dbReference>
<dbReference type="GO" id="GO:0005829">
    <property type="term" value="C:cytosol"/>
    <property type="evidence" value="ECO:0007669"/>
    <property type="project" value="TreeGrafter"/>
</dbReference>
<dbReference type="InterPro" id="IPR018951">
    <property type="entry name" value="Fumarase_C_C"/>
</dbReference>
<dbReference type="Gene3D" id="1.10.275.10">
    <property type="entry name" value="Fumarase/aspartase (N-terminal domain)"/>
    <property type="match status" value="1"/>
</dbReference>
<evidence type="ECO:0000259" key="3">
    <source>
        <dbReference type="Pfam" id="PF10415"/>
    </source>
</evidence>
<dbReference type="FunFam" id="1.20.200.10:FF:000001">
    <property type="entry name" value="Fumarate hydratase, mitochondrial"/>
    <property type="match status" value="1"/>
</dbReference>
<dbReference type="OrthoDB" id="9802809at2"/>
<dbReference type="InterPro" id="IPR008948">
    <property type="entry name" value="L-Aspartase-like"/>
</dbReference>
<name>A0A2A5S0I2_9LACT</name>
<evidence type="ECO:0000256" key="1">
    <source>
        <dbReference type="ARBA" id="ARBA00023239"/>
    </source>
</evidence>
<reference evidence="4 5" key="1">
    <citation type="submission" date="2014-12" db="EMBL/GenBank/DDBJ databases">
        <title>Draft genome sequences of 10 type strains of Lactococcus.</title>
        <authorList>
            <person name="Sun Z."/>
            <person name="Zhong Z."/>
            <person name="Liu W."/>
            <person name="Zhang W."/>
            <person name="Zhang H."/>
        </authorList>
    </citation>
    <scope>NUCLEOTIDE SEQUENCE [LARGE SCALE GENOMIC DNA]</scope>
    <source>
        <strain evidence="4 5">DSM 20686</strain>
    </source>
</reference>
<dbReference type="SUPFAM" id="SSF48557">
    <property type="entry name" value="L-aspartase-like"/>
    <property type="match status" value="1"/>
</dbReference>
<protein>
    <submittedName>
        <fullName evidence="4">Uncharacterized protein</fullName>
    </submittedName>
</protein>
<sequence length="467" mass="51091">MDMTRIEKDSLGTRTLPADAYYGIHTQRASENFKISQQTLHPLLIKNMVKIKKAAAIVHQQNNELDDRKANAIIAACNDILAGKLANQFIIDAIQGGAGTSANMNVNEVIANRSLEILGEPLGNYTCINPNDHVNRSQSTNDVFPTAGKMAILELLLGLENALQLLSKTLKQKSLEFKDVLKVGRTQLQDALPTSLGRSFGAYQQVIEREYQRIIAIKSELTTVNLGGTAIGTSMNASQYYLTQVVPTLNQSFFTPLKQAEDLIDATQNLDSFMQVSSRLKGIATTISKLSNDLRLMSSGPQAGFTEIQLPAKQVGSSIMPGKINPVIPEVVSQVAFQVIGNDLTATFAVESGQLELNAFEPILFQNILSSIDLLTNAIQTLSINAIQDITANESYCLESVMHSDIMITALTPYLSYATAANLIKEARQKRCSVRDLAFKYKLLPVAQLEHLFSIDSLISNPDKMAI</sequence>
<dbReference type="EMBL" id="JXJX01000006">
    <property type="protein sequence ID" value="PCS06989.1"/>
    <property type="molecule type" value="Genomic_DNA"/>
</dbReference>
<dbReference type="FunFam" id="1.10.275.10:FF:000001">
    <property type="entry name" value="Fumarate hydratase, mitochondrial"/>
    <property type="match status" value="1"/>
</dbReference>
<evidence type="ECO:0000313" key="5">
    <source>
        <dbReference type="Proteomes" id="UP000242246"/>
    </source>
</evidence>
<dbReference type="PANTHER" id="PTHR42696:SF2">
    <property type="entry name" value="ASPARTATE AMMONIA-LYASE"/>
    <property type="match status" value="1"/>
</dbReference>
<proteinExistence type="predicted"/>
<dbReference type="GO" id="GO:0006531">
    <property type="term" value="P:aspartate metabolic process"/>
    <property type="evidence" value="ECO:0007669"/>
    <property type="project" value="TreeGrafter"/>
</dbReference>
<evidence type="ECO:0000259" key="2">
    <source>
        <dbReference type="Pfam" id="PF00206"/>
    </source>
</evidence>
<organism evidence="4 5">
    <name type="scientific">Pseudolactococcus plantarum</name>
    <dbReference type="NCBI Taxonomy" id="1365"/>
    <lineage>
        <taxon>Bacteria</taxon>
        <taxon>Bacillati</taxon>
        <taxon>Bacillota</taxon>
        <taxon>Bacilli</taxon>
        <taxon>Lactobacillales</taxon>
        <taxon>Streptococcaceae</taxon>
        <taxon>Pseudolactococcus</taxon>
    </lineage>
</organism>
<keyword evidence="5" id="KW-1185">Reference proteome</keyword>
<dbReference type="Proteomes" id="UP000242246">
    <property type="component" value="Unassembled WGS sequence"/>
</dbReference>
<gene>
    <name evidence="4" type="ORF">RU87_GL001449</name>
</gene>
<dbReference type="PRINTS" id="PR00149">
    <property type="entry name" value="FUMRATELYASE"/>
</dbReference>
<dbReference type="InterPro" id="IPR051546">
    <property type="entry name" value="Aspartate_Ammonia-Lyase"/>
</dbReference>
<dbReference type="CDD" id="cd01357">
    <property type="entry name" value="Aspartase"/>
    <property type="match status" value="1"/>
</dbReference>
<dbReference type="Pfam" id="PF10415">
    <property type="entry name" value="FumaraseC_C"/>
    <property type="match status" value="1"/>
</dbReference>
<dbReference type="GO" id="GO:0008797">
    <property type="term" value="F:aspartate ammonia-lyase activity"/>
    <property type="evidence" value="ECO:0007669"/>
    <property type="project" value="TreeGrafter"/>
</dbReference>
<dbReference type="AlphaFoldDB" id="A0A2A5S0I2"/>
<feature type="domain" description="Fumarase C C-terminal" evidence="3">
    <location>
        <begin position="407"/>
        <end position="459"/>
    </location>
</feature>
<dbReference type="Pfam" id="PF00206">
    <property type="entry name" value="Lyase_1"/>
    <property type="match status" value="1"/>
</dbReference>
<comment type="caution">
    <text evidence="4">The sequence shown here is derived from an EMBL/GenBank/DDBJ whole genome shotgun (WGS) entry which is preliminary data.</text>
</comment>
<dbReference type="GO" id="GO:0006099">
    <property type="term" value="P:tricarboxylic acid cycle"/>
    <property type="evidence" value="ECO:0007669"/>
    <property type="project" value="InterPro"/>
</dbReference>